<accession>A0A5N7AXY8</accession>
<dbReference type="Proteomes" id="UP000326198">
    <property type="component" value="Unassembled WGS sequence"/>
</dbReference>
<gene>
    <name evidence="2" type="ORF">BDV26DRAFT_35349</name>
</gene>
<protein>
    <recommendedName>
        <fullName evidence="4">Cyanovirin-N domain-containing protein</fullName>
    </recommendedName>
</protein>
<dbReference type="EMBL" id="ML736280">
    <property type="protein sequence ID" value="KAE8374593.1"/>
    <property type="molecule type" value="Genomic_DNA"/>
</dbReference>
<evidence type="ECO:0000313" key="3">
    <source>
        <dbReference type="Proteomes" id="UP000326198"/>
    </source>
</evidence>
<sequence>MYWLFLFSLVVLAAGQGNNTLLTERGMKMFPGERQHMLEQCDVVWIIGTRPSLVLAPPSPQRLWSECKEPKTGEIIKGFLHLDKCLGWDSRRHQFIAKKNGNGLTRQNGFCVKCWFNRVATGDNVSCLCVNVPDPKPHWDMRTHTWVDYRSFNLDGVVELGNEGLLRCHGINGERYLEENDI</sequence>
<feature type="signal peptide" evidence="1">
    <location>
        <begin position="1"/>
        <end position="15"/>
    </location>
</feature>
<proteinExistence type="predicted"/>
<keyword evidence="1" id="KW-0732">Signal</keyword>
<dbReference type="OrthoDB" id="4431177at2759"/>
<keyword evidence="3" id="KW-1185">Reference proteome</keyword>
<reference evidence="2 3" key="1">
    <citation type="submission" date="2019-04" db="EMBL/GenBank/DDBJ databases">
        <title>Friends and foes A comparative genomics studyof 23 Aspergillus species from section Flavi.</title>
        <authorList>
            <consortium name="DOE Joint Genome Institute"/>
            <person name="Kjaerbolling I."/>
            <person name="Vesth T."/>
            <person name="Frisvad J.C."/>
            <person name="Nybo J.L."/>
            <person name="Theobald S."/>
            <person name="Kildgaard S."/>
            <person name="Isbrandt T."/>
            <person name="Kuo A."/>
            <person name="Sato A."/>
            <person name="Lyhne E.K."/>
            <person name="Kogle M.E."/>
            <person name="Wiebenga A."/>
            <person name="Kun R.S."/>
            <person name="Lubbers R.J."/>
            <person name="Makela M.R."/>
            <person name="Barry K."/>
            <person name="Chovatia M."/>
            <person name="Clum A."/>
            <person name="Daum C."/>
            <person name="Haridas S."/>
            <person name="He G."/>
            <person name="LaButti K."/>
            <person name="Lipzen A."/>
            <person name="Mondo S."/>
            <person name="Riley R."/>
            <person name="Salamov A."/>
            <person name="Simmons B.A."/>
            <person name="Magnuson J.K."/>
            <person name="Henrissat B."/>
            <person name="Mortensen U.H."/>
            <person name="Larsen T.O."/>
            <person name="Devries R.P."/>
            <person name="Grigoriev I.V."/>
            <person name="Machida M."/>
            <person name="Baker S.E."/>
            <person name="Andersen M.R."/>
        </authorList>
    </citation>
    <scope>NUCLEOTIDE SEQUENCE [LARGE SCALE GENOMIC DNA]</scope>
    <source>
        <strain evidence="2 3">IBT 29228</strain>
    </source>
</reference>
<evidence type="ECO:0000313" key="2">
    <source>
        <dbReference type="EMBL" id="KAE8374593.1"/>
    </source>
</evidence>
<dbReference type="AlphaFoldDB" id="A0A5N7AXY8"/>
<name>A0A5N7AXY8_9EURO</name>
<feature type="chain" id="PRO_5024806347" description="Cyanovirin-N domain-containing protein" evidence="1">
    <location>
        <begin position="16"/>
        <end position="182"/>
    </location>
</feature>
<evidence type="ECO:0000256" key="1">
    <source>
        <dbReference type="SAM" id="SignalP"/>
    </source>
</evidence>
<evidence type="ECO:0008006" key="4">
    <source>
        <dbReference type="Google" id="ProtNLM"/>
    </source>
</evidence>
<organism evidence="2 3">
    <name type="scientific">Aspergillus bertholletiae</name>
    <dbReference type="NCBI Taxonomy" id="1226010"/>
    <lineage>
        <taxon>Eukaryota</taxon>
        <taxon>Fungi</taxon>
        <taxon>Dikarya</taxon>
        <taxon>Ascomycota</taxon>
        <taxon>Pezizomycotina</taxon>
        <taxon>Eurotiomycetes</taxon>
        <taxon>Eurotiomycetidae</taxon>
        <taxon>Eurotiales</taxon>
        <taxon>Aspergillaceae</taxon>
        <taxon>Aspergillus</taxon>
        <taxon>Aspergillus subgen. Circumdati</taxon>
    </lineage>
</organism>